<comment type="caution">
    <text evidence="9">The sequence shown here is derived from an EMBL/GenBank/DDBJ whole genome shotgun (WGS) entry which is preliminary data.</text>
</comment>
<dbReference type="EMBL" id="JBHTHX010002568">
    <property type="protein sequence ID" value="MFD0890621.1"/>
    <property type="molecule type" value="Genomic_DNA"/>
</dbReference>
<evidence type="ECO:0000256" key="6">
    <source>
        <dbReference type="ARBA" id="ARBA00023268"/>
    </source>
</evidence>
<dbReference type="PANTHER" id="PTHR30621">
    <property type="entry name" value="GLUTAMINE SYNTHETASE ADENYLYLTRANSFERASE"/>
    <property type="match status" value="1"/>
</dbReference>
<evidence type="ECO:0000256" key="3">
    <source>
        <dbReference type="ARBA" id="ARBA00022741"/>
    </source>
</evidence>
<proteinExistence type="predicted"/>
<dbReference type="InterPro" id="IPR005190">
    <property type="entry name" value="GlnE_rpt_dom"/>
</dbReference>
<gene>
    <name evidence="9" type="ORF">ACFQ08_39265</name>
</gene>
<evidence type="ECO:0000256" key="5">
    <source>
        <dbReference type="ARBA" id="ARBA00022842"/>
    </source>
</evidence>
<dbReference type="Gene3D" id="3.30.460.10">
    <property type="entry name" value="Beta Polymerase, domain 2"/>
    <property type="match status" value="1"/>
</dbReference>
<keyword evidence="2 9" id="KW-0548">Nucleotidyltransferase</keyword>
<accession>A0ABW3E3I6</accession>
<keyword evidence="5" id="KW-0460">Magnesium</keyword>
<feature type="non-terminal residue" evidence="9">
    <location>
        <position position="1"/>
    </location>
</feature>
<dbReference type="InterPro" id="IPR043519">
    <property type="entry name" value="NT_sf"/>
</dbReference>
<keyword evidence="4" id="KW-0067">ATP-binding</keyword>
<dbReference type="Proteomes" id="UP001597024">
    <property type="component" value="Unassembled WGS sequence"/>
</dbReference>
<dbReference type="Pfam" id="PF08335">
    <property type="entry name" value="GlnD_UR_UTase"/>
    <property type="match status" value="1"/>
</dbReference>
<evidence type="ECO:0000256" key="1">
    <source>
        <dbReference type="ARBA" id="ARBA00022679"/>
    </source>
</evidence>
<evidence type="ECO:0000259" key="7">
    <source>
        <dbReference type="Pfam" id="PF03710"/>
    </source>
</evidence>
<dbReference type="Pfam" id="PF03710">
    <property type="entry name" value="GlnE"/>
    <property type="match status" value="1"/>
</dbReference>
<dbReference type="SUPFAM" id="SSF81593">
    <property type="entry name" value="Nucleotidyltransferase substrate binding subunit/domain"/>
    <property type="match status" value="1"/>
</dbReference>
<evidence type="ECO:0000313" key="9">
    <source>
        <dbReference type="EMBL" id="MFD0890621.1"/>
    </source>
</evidence>
<keyword evidence="6" id="KW-0511">Multifunctional enzyme</keyword>
<feature type="domain" description="Glutamate-ammonia ligase adenylyltransferase repeated" evidence="7">
    <location>
        <begin position="100"/>
        <end position="221"/>
    </location>
</feature>
<dbReference type="Gene3D" id="1.20.120.330">
    <property type="entry name" value="Nucleotidyltransferases domain 2"/>
    <property type="match status" value="1"/>
</dbReference>
<keyword evidence="10" id="KW-1185">Reference proteome</keyword>
<feature type="non-terminal residue" evidence="9">
    <location>
        <position position="287"/>
    </location>
</feature>
<dbReference type="CDD" id="cd05401">
    <property type="entry name" value="NT_GlnE_GlnD_like"/>
    <property type="match status" value="1"/>
</dbReference>
<keyword evidence="3" id="KW-0547">Nucleotide-binding</keyword>
<reference evidence="10" key="1">
    <citation type="journal article" date="2019" name="Int. J. Syst. Evol. Microbiol.">
        <title>The Global Catalogue of Microorganisms (GCM) 10K type strain sequencing project: providing services to taxonomists for standard genome sequencing and annotation.</title>
        <authorList>
            <consortium name="The Broad Institute Genomics Platform"/>
            <consortium name="The Broad Institute Genome Sequencing Center for Infectious Disease"/>
            <person name="Wu L."/>
            <person name="Ma J."/>
        </authorList>
    </citation>
    <scope>NUCLEOTIDE SEQUENCE [LARGE SCALE GENOMIC DNA]</scope>
    <source>
        <strain evidence="10">CCUG 62974</strain>
    </source>
</reference>
<evidence type="ECO:0000259" key="8">
    <source>
        <dbReference type="Pfam" id="PF08335"/>
    </source>
</evidence>
<dbReference type="GO" id="GO:0016779">
    <property type="term" value="F:nucleotidyltransferase activity"/>
    <property type="evidence" value="ECO:0007669"/>
    <property type="project" value="UniProtKB-KW"/>
</dbReference>
<feature type="domain" description="PII-uridylyltransferase/Glutamine-synthetase adenylyltransferase" evidence="8">
    <location>
        <begin position="246"/>
        <end position="284"/>
    </location>
</feature>
<dbReference type="SUPFAM" id="SSF81301">
    <property type="entry name" value="Nucleotidyltransferase"/>
    <property type="match status" value="1"/>
</dbReference>
<keyword evidence="1" id="KW-0808">Transferase</keyword>
<dbReference type="InterPro" id="IPR023057">
    <property type="entry name" value="GlnE"/>
</dbReference>
<dbReference type="PANTHER" id="PTHR30621:SF0">
    <property type="entry name" value="BIFUNCTIONAL GLUTAMINE SYNTHETASE ADENYLYLTRANSFERASE_ADENYLYL-REMOVING ENZYME"/>
    <property type="match status" value="1"/>
</dbReference>
<evidence type="ECO:0000256" key="2">
    <source>
        <dbReference type="ARBA" id="ARBA00022695"/>
    </source>
</evidence>
<dbReference type="InterPro" id="IPR013546">
    <property type="entry name" value="PII_UdlTrfase/GS_AdlTrfase"/>
</dbReference>
<organism evidence="9 10">
    <name type="scientific">Streptosporangium algeriense</name>
    <dbReference type="NCBI Taxonomy" id="1682748"/>
    <lineage>
        <taxon>Bacteria</taxon>
        <taxon>Bacillati</taxon>
        <taxon>Actinomycetota</taxon>
        <taxon>Actinomycetes</taxon>
        <taxon>Streptosporangiales</taxon>
        <taxon>Streptosporangiaceae</taxon>
        <taxon>Streptosporangium</taxon>
    </lineage>
</organism>
<name>A0ABW3E3I6_9ACTN</name>
<evidence type="ECO:0000313" key="10">
    <source>
        <dbReference type="Proteomes" id="UP001597024"/>
    </source>
</evidence>
<sequence length="287" mass="31256">TLGGNAGAPAPVNPEEFFAWIEEVVPAEVAAAVRAAEPLGEIGVARIPASVRRRYERLTRFPEGLLVAGDALCNFNPIYGQGMAVAALEAALAVARAEHPDPGAVRLAVIGMGKCGARELNYISDVDVVFVAEPREGTEETEAVRLATRLAQGMMHVCSAGTPEGALWEVDAALRPEGRSGPLVRTLASHRAYYRRWAKTWEFQALLKARPVAGDLELGERYVSMTNEMVWQAATRDRFVEDVQAMRRRVEAHVRGGEAERQIKLGPGGLRDIEFAVQLLQLVHGRL</sequence>
<evidence type="ECO:0000256" key="4">
    <source>
        <dbReference type="ARBA" id="ARBA00022840"/>
    </source>
</evidence>
<protein>
    <submittedName>
        <fullName evidence="9">Bifunctional glutamine-synthetase adenylyltransferase/deadenyltransferase</fullName>
    </submittedName>
</protein>